<dbReference type="Gene3D" id="3.40.50.11940">
    <property type="match status" value="2"/>
</dbReference>
<sequence>MHPSFDSPLEFVEGIANILILENKKLRVELIEELLLQAETGEGTFVLSEEESILRIDKTAHLIIDPFSLDVNQKKVLSKIQLTLKELASDENNYMESMRIVGELTSYFEGLADQVDYPLSFKDPLDLQDLIKLSGAKVETSEASFFENLWNYVSLINSVLGTPLFIFVNLGLFVQEEELQELYKISNYKKIHLLFIESLDLRSHTLFERITIIDNDLCVIKNF</sequence>
<comment type="caution">
    <text evidence="1">The sequence shown here is derived from an EMBL/GenBank/DDBJ whole genome shotgun (WGS) entry which is preliminary data.</text>
</comment>
<dbReference type="InterPro" id="IPR038600">
    <property type="entry name" value="Csn2_sf"/>
</dbReference>
<organism evidence="1 2">
    <name type="scientific">Filifactor villosus</name>
    <dbReference type="NCBI Taxonomy" id="29374"/>
    <lineage>
        <taxon>Bacteria</taxon>
        <taxon>Bacillati</taxon>
        <taxon>Bacillota</taxon>
        <taxon>Clostridia</taxon>
        <taxon>Peptostreptococcales</taxon>
        <taxon>Filifactoraceae</taxon>
        <taxon>Filifactor</taxon>
    </lineage>
</organism>
<accession>A0ABV9QSY3</accession>
<reference evidence="2" key="1">
    <citation type="journal article" date="2019" name="Int. J. Syst. Evol. Microbiol.">
        <title>The Global Catalogue of Microorganisms (GCM) 10K type strain sequencing project: providing services to taxonomists for standard genome sequencing and annotation.</title>
        <authorList>
            <consortium name="The Broad Institute Genomics Platform"/>
            <consortium name="The Broad Institute Genome Sequencing Center for Infectious Disease"/>
            <person name="Wu L."/>
            <person name="Ma J."/>
        </authorList>
    </citation>
    <scope>NUCLEOTIDE SEQUENCE [LARGE SCALE GENOMIC DNA]</scope>
    <source>
        <strain evidence="2">CCUG 46385</strain>
    </source>
</reference>
<dbReference type="EMBL" id="JBHSHL010000052">
    <property type="protein sequence ID" value="MFC4805604.1"/>
    <property type="molecule type" value="Genomic_DNA"/>
</dbReference>
<dbReference type="RefSeq" id="WP_379789205.1">
    <property type="nucleotide sequence ID" value="NZ_JBHSHL010000052.1"/>
</dbReference>
<dbReference type="Pfam" id="PF09711">
    <property type="entry name" value="Cas_Csn2"/>
    <property type="match status" value="1"/>
</dbReference>
<evidence type="ECO:0000313" key="2">
    <source>
        <dbReference type="Proteomes" id="UP001595916"/>
    </source>
</evidence>
<gene>
    <name evidence="1" type="primary">csn2</name>
    <name evidence="1" type="ORF">ACFO4R_11040</name>
</gene>
<keyword evidence="2" id="KW-1185">Reference proteome</keyword>
<name>A0ABV9QSY3_9FIRM</name>
<proteinExistence type="predicted"/>
<dbReference type="Proteomes" id="UP001595916">
    <property type="component" value="Unassembled WGS sequence"/>
</dbReference>
<dbReference type="NCBIfam" id="TIGR01866">
    <property type="entry name" value="cas_Csn2"/>
    <property type="match status" value="1"/>
</dbReference>
<dbReference type="InterPro" id="IPR010146">
    <property type="entry name" value="CRISPR-assoc_prot_Csn2-typ"/>
</dbReference>
<evidence type="ECO:0000313" key="1">
    <source>
        <dbReference type="EMBL" id="MFC4805604.1"/>
    </source>
</evidence>
<protein>
    <submittedName>
        <fullName evidence="1">Type II-A CRISPR-associated protein Csn2</fullName>
    </submittedName>
</protein>